<organism evidence="9">
    <name type="scientific">Lichtheimia ramosa</name>
    <dbReference type="NCBI Taxonomy" id="688394"/>
    <lineage>
        <taxon>Eukaryota</taxon>
        <taxon>Fungi</taxon>
        <taxon>Fungi incertae sedis</taxon>
        <taxon>Mucoromycota</taxon>
        <taxon>Mucoromycotina</taxon>
        <taxon>Mucoromycetes</taxon>
        <taxon>Mucorales</taxon>
        <taxon>Lichtheimiaceae</taxon>
        <taxon>Lichtheimia</taxon>
    </lineage>
</organism>
<comment type="similarity">
    <text evidence="7">Belongs to the SPC24 family.</text>
</comment>
<dbReference type="Pfam" id="PF08286">
    <property type="entry name" value="Spc24"/>
    <property type="match status" value="1"/>
</dbReference>
<keyword evidence="3 8" id="KW-0175">Coiled coil</keyword>
<evidence type="ECO:0000256" key="8">
    <source>
        <dbReference type="SAM" id="Coils"/>
    </source>
</evidence>
<reference evidence="9" key="1">
    <citation type="journal article" date="2014" name="Genome Announc.">
        <title>De novo whole-genome sequence and genome annotation of Lichtheimia ramosa.</title>
        <authorList>
            <person name="Linde J."/>
            <person name="Schwartze V."/>
            <person name="Binder U."/>
            <person name="Lass-Florl C."/>
            <person name="Voigt K."/>
            <person name="Horn F."/>
        </authorList>
    </citation>
    <scope>NUCLEOTIDE SEQUENCE</scope>
    <source>
        <strain evidence="9">JMRC FSU:6197</strain>
    </source>
</reference>
<keyword evidence="7" id="KW-0132">Cell division</keyword>
<gene>
    <name evidence="9" type="ORF">LRAMOSA09035</name>
</gene>
<evidence type="ECO:0000256" key="1">
    <source>
        <dbReference type="ARBA" id="ARBA00004584"/>
    </source>
</evidence>
<keyword evidence="6 7" id="KW-0137">Centromere</keyword>
<evidence type="ECO:0000256" key="5">
    <source>
        <dbReference type="ARBA" id="ARBA00023306"/>
    </source>
</evidence>
<dbReference type="GO" id="GO:0005634">
    <property type="term" value="C:nucleus"/>
    <property type="evidence" value="ECO:0007669"/>
    <property type="project" value="UniProtKB-SubCell"/>
</dbReference>
<dbReference type="InterPro" id="IPR038066">
    <property type="entry name" value="Spc24_Fungi_globular_sf"/>
</dbReference>
<keyword evidence="7" id="KW-0498">Mitosis</keyword>
<dbReference type="GO" id="GO:0000776">
    <property type="term" value="C:kinetochore"/>
    <property type="evidence" value="ECO:0007669"/>
    <property type="project" value="UniProtKB-KW"/>
</dbReference>
<evidence type="ECO:0000256" key="3">
    <source>
        <dbReference type="ARBA" id="ARBA00023054"/>
    </source>
</evidence>
<evidence type="ECO:0000256" key="2">
    <source>
        <dbReference type="ARBA" id="ARBA00022454"/>
    </source>
</evidence>
<evidence type="ECO:0000256" key="7">
    <source>
        <dbReference type="RuleBase" id="RU368011"/>
    </source>
</evidence>
<dbReference type="CDD" id="cd11565">
    <property type="entry name" value="RWD_Spc24"/>
    <property type="match status" value="1"/>
</dbReference>
<dbReference type="Gene3D" id="3.30.160.430">
    <property type="match status" value="1"/>
</dbReference>
<keyword evidence="4 7" id="KW-0539">Nucleus</keyword>
<keyword evidence="5 7" id="KW-0131">Cell cycle</keyword>
<evidence type="ECO:0000256" key="6">
    <source>
        <dbReference type="ARBA" id="ARBA00023328"/>
    </source>
</evidence>
<comment type="subunit">
    <text evidence="7">Component of the NDC80 complex.</text>
</comment>
<evidence type="ECO:0000256" key="4">
    <source>
        <dbReference type="ARBA" id="ARBA00023242"/>
    </source>
</evidence>
<dbReference type="InterPro" id="IPR013252">
    <property type="entry name" value="Ndc80_Spc24"/>
</dbReference>
<dbReference type="OrthoDB" id="2259562at2759"/>
<keyword evidence="2 7" id="KW-0158">Chromosome</keyword>
<dbReference type="GO" id="GO:0051301">
    <property type="term" value="P:cell division"/>
    <property type="evidence" value="ECO:0007669"/>
    <property type="project" value="UniProtKB-UniRule"/>
</dbReference>
<comment type="function">
    <text evidence="7">Acts as a component of the essential kinetochore-associated NDC80 complex, which is required for chromosome segregation and spindle checkpoint activity.</text>
</comment>
<accession>A0A077WIU4</accession>
<proteinExistence type="inferred from homology"/>
<protein>
    <recommendedName>
        <fullName evidence="7">Kinetochore protein Spc24</fullName>
    </recommendedName>
</protein>
<dbReference type="EMBL" id="LK023320">
    <property type="protein sequence ID" value="CDS06507.1"/>
    <property type="molecule type" value="Genomic_DNA"/>
</dbReference>
<evidence type="ECO:0000313" key="9">
    <source>
        <dbReference type="EMBL" id="CDS06507.1"/>
    </source>
</evidence>
<name>A0A077WIU4_9FUNG</name>
<sequence length="196" mass="22977">MATIPDTNDDPLSAIRQARSALESLRIQDTVNQINDNYNHLQAKIEEQRQEEQRIEQGKRILELQHELDMLKQQVDDMSKSHDLEALDREREKLQEDTRVVMEQRQALEVQVQDYKQQLHDLEAKEMVSLSKDSYSLLMMIYRGLGVKAIREDDGSINKLQLTSMDEKQIKILDLSIGYSPYFLAEKIWKYISPLE</sequence>
<feature type="coiled-coil region" evidence="8">
    <location>
        <begin position="31"/>
        <end position="125"/>
    </location>
</feature>
<dbReference type="AlphaFoldDB" id="A0A077WIU4"/>
<comment type="subcellular location">
    <subcellularLocation>
        <location evidence="1">Chromosome</location>
        <location evidence="1">Centromere</location>
    </subcellularLocation>
    <subcellularLocation>
        <location evidence="7">Nucleus</location>
    </subcellularLocation>
    <subcellularLocation>
        <location evidence="7">Chromosome</location>
        <location evidence="7">Centromere</location>
        <location evidence="7">Kinetochore</location>
    </subcellularLocation>
</comment>
<keyword evidence="7" id="KW-0995">Kinetochore</keyword>